<organism evidence="3 4">
    <name type="scientific">Myroides guanonis</name>
    <dbReference type="NCBI Taxonomy" id="1150112"/>
    <lineage>
        <taxon>Bacteria</taxon>
        <taxon>Pseudomonadati</taxon>
        <taxon>Bacteroidota</taxon>
        <taxon>Flavobacteriia</taxon>
        <taxon>Flavobacteriales</taxon>
        <taxon>Flavobacteriaceae</taxon>
        <taxon>Myroides</taxon>
    </lineage>
</organism>
<dbReference type="InterPro" id="IPR001453">
    <property type="entry name" value="MoaB/Mog_dom"/>
</dbReference>
<dbReference type="NCBIfam" id="TIGR00199">
    <property type="entry name" value="PncC_domain"/>
    <property type="match status" value="1"/>
</dbReference>
<dbReference type="RefSeq" id="WP_090678210.1">
    <property type="nucleotide sequence ID" value="NZ_FORU01000003.1"/>
</dbReference>
<dbReference type="Gene3D" id="3.40.980.10">
    <property type="entry name" value="MoaB/Mog-like domain"/>
    <property type="match status" value="1"/>
</dbReference>
<protein>
    <recommendedName>
        <fullName evidence="1">CinA-like protein</fullName>
    </recommendedName>
</protein>
<dbReference type="Pfam" id="PF02464">
    <property type="entry name" value="CinA"/>
    <property type="match status" value="1"/>
</dbReference>
<dbReference type="SUPFAM" id="SSF142433">
    <property type="entry name" value="CinA-like"/>
    <property type="match status" value="1"/>
</dbReference>
<dbReference type="SMART" id="SM00852">
    <property type="entry name" value="MoCF_biosynth"/>
    <property type="match status" value="1"/>
</dbReference>
<dbReference type="InterPro" id="IPR036653">
    <property type="entry name" value="CinA-like_C"/>
</dbReference>
<evidence type="ECO:0000313" key="3">
    <source>
        <dbReference type="EMBL" id="SFJ10029.1"/>
    </source>
</evidence>
<gene>
    <name evidence="3" type="ORF">SAMN04487893_103122</name>
</gene>
<evidence type="ECO:0000256" key="1">
    <source>
        <dbReference type="HAMAP-Rule" id="MF_00226"/>
    </source>
</evidence>
<accession>A0A1I3NLF8</accession>
<dbReference type="STRING" id="1150112.SAMN04487893_103122"/>
<dbReference type="NCBIfam" id="TIGR00177">
    <property type="entry name" value="molyb_syn"/>
    <property type="match status" value="1"/>
</dbReference>
<dbReference type="Proteomes" id="UP000243887">
    <property type="component" value="Unassembled WGS sequence"/>
</dbReference>
<keyword evidence="4" id="KW-1185">Reference proteome</keyword>
<dbReference type="InterPro" id="IPR008136">
    <property type="entry name" value="CinA_C"/>
</dbReference>
<feature type="domain" description="MoaB/Mog" evidence="2">
    <location>
        <begin position="6"/>
        <end position="174"/>
    </location>
</feature>
<evidence type="ECO:0000259" key="2">
    <source>
        <dbReference type="SMART" id="SM00852"/>
    </source>
</evidence>
<dbReference type="AlphaFoldDB" id="A0A1I3NLF8"/>
<dbReference type="EMBL" id="FORU01000003">
    <property type="protein sequence ID" value="SFJ10029.1"/>
    <property type="molecule type" value="Genomic_DNA"/>
</dbReference>
<dbReference type="SUPFAM" id="SSF53218">
    <property type="entry name" value="Molybdenum cofactor biosynthesis proteins"/>
    <property type="match status" value="1"/>
</dbReference>
<dbReference type="NCBIfam" id="TIGR00200">
    <property type="entry name" value="cinA_nterm"/>
    <property type="match status" value="1"/>
</dbReference>
<dbReference type="InterPro" id="IPR036425">
    <property type="entry name" value="MoaB/Mog-like_dom_sf"/>
</dbReference>
<dbReference type="Gene3D" id="3.90.950.20">
    <property type="entry name" value="CinA-like"/>
    <property type="match status" value="1"/>
</dbReference>
<dbReference type="Pfam" id="PF18146">
    <property type="entry name" value="CinA_KH"/>
    <property type="match status" value="1"/>
</dbReference>
<dbReference type="InterPro" id="IPR041424">
    <property type="entry name" value="CinA_KH"/>
</dbReference>
<dbReference type="PIRSF" id="PIRSF006728">
    <property type="entry name" value="CinA"/>
    <property type="match status" value="1"/>
</dbReference>
<sequence length="417" mass="45747">MNLTATIVTIGDEILIGQIVNTNATYLSKELDSLGFKINEVVSVADTQEAIRNVLSRVNGTADLILLTGGLGPTKDDVTKKVFCDFFNDELVQNPEVLMHVTMLLENYYKRPISEVNKLQALVPSKAIVLKNRVGTAPGMLMKSGNTFFVCMPGVPYEMETIFQEELVPFVKENLVKEYNIHRTIMTYGVGESLLAEFLQEWEDGLPNDVSLAYLPSPGSVRLRLSVHGTDYDLLEKKIQDLVDLLPNEVLKYVVSFQDEGIDKNIAKQLLNLQKSISFAESFTGGVLTQLFASVPGASAYFNGGVVTYATQSKIDVLGIDETLICKEGVVSEAVAIEMARNAKRLFKSDFAVATTGNAGPTKGDLNVPLGTVFIGIATPEVVFAKEFNLGQPREKVVQEAVSKGLLMVYEEMLKNK</sequence>
<reference evidence="4" key="1">
    <citation type="submission" date="2016-10" db="EMBL/GenBank/DDBJ databases">
        <authorList>
            <person name="Varghese N."/>
            <person name="Submissions S."/>
        </authorList>
    </citation>
    <scope>NUCLEOTIDE SEQUENCE [LARGE SCALE GENOMIC DNA]</scope>
    <source>
        <strain evidence="4">DSM 26542</strain>
    </source>
</reference>
<dbReference type="InterPro" id="IPR008135">
    <property type="entry name" value="Competence-induced_CinA"/>
</dbReference>
<dbReference type="OrthoDB" id="9801454at2"/>
<name>A0A1I3NLF8_9FLAO</name>
<dbReference type="Pfam" id="PF00994">
    <property type="entry name" value="MoCF_biosynth"/>
    <property type="match status" value="1"/>
</dbReference>
<dbReference type="PANTHER" id="PTHR13939">
    <property type="entry name" value="NICOTINAMIDE-NUCLEOTIDE AMIDOHYDROLASE PNCC"/>
    <property type="match status" value="1"/>
</dbReference>
<dbReference type="InterPro" id="IPR050101">
    <property type="entry name" value="CinA"/>
</dbReference>
<dbReference type="HAMAP" id="MF_00226_B">
    <property type="entry name" value="CinA_B"/>
    <property type="match status" value="1"/>
</dbReference>
<comment type="similarity">
    <text evidence="1">Belongs to the CinA family.</text>
</comment>
<dbReference type="CDD" id="cd00885">
    <property type="entry name" value="cinA"/>
    <property type="match status" value="1"/>
</dbReference>
<dbReference type="PANTHER" id="PTHR13939:SF0">
    <property type="entry name" value="NMN AMIDOHYDROLASE-LIKE PROTEIN YFAY"/>
    <property type="match status" value="1"/>
</dbReference>
<proteinExistence type="inferred from homology"/>
<evidence type="ECO:0000313" key="4">
    <source>
        <dbReference type="Proteomes" id="UP000243887"/>
    </source>
</evidence>